<evidence type="ECO:0000256" key="2">
    <source>
        <dbReference type="ARBA" id="ARBA00022448"/>
    </source>
</evidence>
<proteinExistence type="inferred from homology"/>
<dbReference type="Gene3D" id="1.20.1250.20">
    <property type="entry name" value="MFS general substrate transporter like domains"/>
    <property type="match status" value="1"/>
</dbReference>
<dbReference type="SUPFAM" id="SSF103473">
    <property type="entry name" value="MFS general substrate transporter"/>
    <property type="match status" value="1"/>
</dbReference>
<feature type="transmembrane region" description="Helical" evidence="9">
    <location>
        <begin position="283"/>
        <end position="301"/>
    </location>
</feature>
<feature type="transmembrane region" description="Helical" evidence="9">
    <location>
        <begin position="12"/>
        <end position="34"/>
    </location>
</feature>
<comment type="caution">
    <text evidence="11">The sequence shown here is derived from an EMBL/GenBank/DDBJ whole genome shotgun (WGS) entry which is preliminary data.</text>
</comment>
<dbReference type="InterPro" id="IPR036259">
    <property type="entry name" value="MFS_trans_sf"/>
</dbReference>
<evidence type="ECO:0000259" key="10">
    <source>
        <dbReference type="PROSITE" id="PS50850"/>
    </source>
</evidence>
<dbReference type="InterPro" id="IPR020846">
    <property type="entry name" value="MFS_dom"/>
</dbReference>
<sequence length="408" mass="41062">MLARGGPLLGLWVSTGLSVLGTTIALLVLPWFVLELTGSAAQVGVVAAAELAGLVLLSAAGGPLADRFGGRRTAMVSDLAGAAVVVAIPLVHALAGLRGWQLVWFALLVGACRAPGLTARRALVPELVALAGVPLERGSGAVDAAGRTAQLLGGPVGGALLTVLPGPAVLACDAVFFLAGAGTLAVSVPGSTATPGSAAYLGDLRAGLERVVRDRLLLRVTLLLLFVNTLDMAATEVFHPVYAAEVLRSPVALGAITGVLTGAALLGNLLYSWFGHRLSRFPLFVLTLLASGAPRYVALAARPGLPAVLAVLAVAGLLSGALNPLLAVVVYERVEPAMRSRVVGLTTAVSMGGTPLGALLGGALVDGVGLVATLWAVAVLYLVAAVAPVVFGGWRELDRANVAGSLPD</sequence>
<evidence type="ECO:0000256" key="3">
    <source>
        <dbReference type="ARBA" id="ARBA00022475"/>
    </source>
</evidence>
<name>A0ABW3FVY6_9PSEU</name>
<dbReference type="Proteomes" id="UP001597018">
    <property type="component" value="Unassembled WGS sequence"/>
</dbReference>
<feature type="transmembrane region" description="Helical" evidence="9">
    <location>
        <begin position="342"/>
        <end position="364"/>
    </location>
</feature>
<comment type="similarity">
    <text evidence="7">Belongs to the major facilitator superfamily. Drug:H(+) antiporter-3 (DHA3) (TC 2.A.1.21) family.</text>
</comment>
<evidence type="ECO:0000313" key="11">
    <source>
        <dbReference type="EMBL" id="MFD0922043.1"/>
    </source>
</evidence>
<feature type="transmembrane region" description="Helical" evidence="9">
    <location>
        <begin position="307"/>
        <end position="330"/>
    </location>
</feature>
<reference evidence="12" key="1">
    <citation type="journal article" date="2019" name="Int. J. Syst. Evol. Microbiol.">
        <title>The Global Catalogue of Microorganisms (GCM) 10K type strain sequencing project: providing services to taxonomists for standard genome sequencing and annotation.</title>
        <authorList>
            <consortium name="The Broad Institute Genomics Platform"/>
            <consortium name="The Broad Institute Genome Sequencing Center for Infectious Disease"/>
            <person name="Wu L."/>
            <person name="Ma J."/>
        </authorList>
    </citation>
    <scope>NUCLEOTIDE SEQUENCE [LARGE SCALE GENOMIC DNA]</scope>
    <source>
        <strain evidence="12">CCUG 56401</strain>
    </source>
</reference>
<dbReference type="RefSeq" id="WP_345601046.1">
    <property type="nucleotide sequence ID" value="NZ_BAABLT010000026.1"/>
</dbReference>
<evidence type="ECO:0000256" key="7">
    <source>
        <dbReference type="ARBA" id="ARBA00038075"/>
    </source>
</evidence>
<evidence type="ECO:0000256" key="9">
    <source>
        <dbReference type="SAM" id="Phobius"/>
    </source>
</evidence>
<evidence type="ECO:0000256" key="4">
    <source>
        <dbReference type="ARBA" id="ARBA00022692"/>
    </source>
</evidence>
<dbReference type="CDD" id="cd06173">
    <property type="entry name" value="MFS_MefA_like"/>
    <property type="match status" value="1"/>
</dbReference>
<gene>
    <name evidence="11" type="ORF">ACFQ16_20045</name>
</gene>
<feature type="transmembrane region" description="Helical" evidence="9">
    <location>
        <begin position="251"/>
        <end position="271"/>
    </location>
</feature>
<feature type="transmembrane region" description="Helical" evidence="9">
    <location>
        <begin position="76"/>
        <end position="95"/>
    </location>
</feature>
<accession>A0ABW3FVY6</accession>
<keyword evidence="3" id="KW-1003">Cell membrane</keyword>
<dbReference type="Pfam" id="PF07690">
    <property type="entry name" value="MFS_1"/>
    <property type="match status" value="1"/>
</dbReference>
<protein>
    <recommendedName>
        <fullName evidence="8">Multidrug efflux pump Tap</fullName>
    </recommendedName>
</protein>
<keyword evidence="12" id="KW-1185">Reference proteome</keyword>
<keyword evidence="6 9" id="KW-0472">Membrane</keyword>
<keyword evidence="4 9" id="KW-0812">Transmembrane</keyword>
<evidence type="ECO:0000256" key="1">
    <source>
        <dbReference type="ARBA" id="ARBA00004429"/>
    </source>
</evidence>
<dbReference type="PROSITE" id="PS50850">
    <property type="entry name" value="MFS"/>
    <property type="match status" value="1"/>
</dbReference>
<keyword evidence="5 9" id="KW-1133">Transmembrane helix</keyword>
<keyword evidence="2" id="KW-0813">Transport</keyword>
<comment type="subcellular location">
    <subcellularLocation>
        <location evidence="1">Cell inner membrane</location>
        <topology evidence="1">Multi-pass membrane protein</topology>
    </subcellularLocation>
</comment>
<evidence type="ECO:0000256" key="5">
    <source>
        <dbReference type="ARBA" id="ARBA00022989"/>
    </source>
</evidence>
<feature type="transmembrane region" description="Helical" evidence="9">
    <location>
        <begin position="370"/>
        <end position="391"/>
    </location>
</feature>
<evidence type="ECO:0000256" key="8">
    <source>
        <dbReference type="ARBA" id="ARBA00040914"/>
    </source>
</evidence>
<dbReference type="PANTHER" id="PTHR23513">
    <property type="entry name" value="INTEGRAL MEMBRANE EFFLUX PROTEIN-RELATED"/>
    <property type="match status" value="1"/>
</dbReference>
<organism evidence="11 12">
    <name type="scientific">Saccharopolyspora rosea</name>
    <dbReference type="NCBI Taxonomy" id="524884"/>
    <lineage>
        <taxon>Bacteria</taxon>
        <taxon>Bacillati</taxon>
        <taxon>Actinomycetota</taxon>
        <taxon>Actinomycetes</taxon>
        <taxon>Pseudonocardiales</taxon>
        <taxon>Pseudonocardiaceae</taxon>
        <taxon>Saccharopolyspora</taxon>
    </lineage>
</organism>
<dbReference type="EMBL" id="JBHTIW010000017">
    <property type="protein sequence ID" value="MFD0922043.1"/>
    <property type="molecule type" value="Genomic_DNA"/>
</dbReference>
<feature type="domain" description="Major facilitator superfamily (MFS) profile" evidence="10">
    <location>
        <begin position="217"/>
        <end position="408"/>
    </location>
</feature>
<feature type="transmembrane region" description="Helical" evidence="9">
    <location>
        <begin position="216"/>
        <end position="239"/>
    </location>
</feature>
<dbReference type="PANTHER" id="PTHR23513:SF9">
    <property type="entry name" value="ENTEROBACTIN EXPORTER ENTS"/>
    <property type="match status" value="1"/>
</dbReference>
<evidence type="ECO:0000313" key="12">
    <source>
        <dbReference type="Proteomes" id="UP001597018"/>
    </source>
</evidence>
<feature type="transmembrane region" description="Helical" evidence="9">
    <location>
        <begin position="40"/>
        <end position="64"/>
    </location>
</feature>
<evidence type="ECO:0000256" key="6">
    <source>
        <dbReference type="ARBA" id="ARBA00023136"/>
    </source>
</evidence>
<dbReference type="InterPro" id="IPR011701">
    <property type="entry name" value="MFS"/>
</dbReference>